<evidence type="ECO:0000313" key="1">
    <source>
        <dbReference type="EMBL" id="MBM7034940.1"/>
    </source>
</evidence>
<dbReference type="InterPro" id="IPR007420">
    <property type="entry name" value="DUF465"/>
</dbReference>
<keyword evidence="2" id="KW-1185">Reference proteome</keyword>
<dbReference type="InterPro" id="IPR038444">
    <property type="entry name" value="DUF465_sf"/>
</dbReference>
<gene>
    <name evidence="1" type="ORF">JQC93_00865</name>
</gene>
<dbReference type="Proteomes" id="UP000809621">
    <property type="component" value="Unassembled WGS sequence"/>
</dbReference>
<proteinExistence type="predicted"/>
<evidence type="ECO:0000313" key="2">
    <source>
        <dbReference type="Proteomes" id="UP000809621"/>
    </source>
</evidence>
<protein>
    <submittedName>
        <fullName evidence="1">YdcH family protein</fullName>
    </submittedName>
</protein>
<sequence>MLGENHSLLHDFPEYKDQIQTLLNSDSKFAEDTKAYNALDKEIRTLELRDSPIDDIEMHRLKAQRADLKDALFSQFK</sequence>
<organism evidence="1 2">
    <name type="scientific">Vibrio ulleungensis</name>
    <dbReference type="NCBI Taxonomy" id="2807619"/>
    <lineage>
        <taxon>Bacteria</taxon>
        <taxon>Pseudomonadati</taxon>
        <taxon>Pseudomonadota</taxon>
        <taxon>Gammaproteobacteria</taxon>
        <taxon>Vibrionales</taxon>
        <taxon>Vibrionaceae</taxon>
        <taxon>Vibrio</taxon>
    </lineage>
</organism>
<dbReference type="EMBL" id="JAFEUM010000001">
    <property type="protein sequence ID" value="MBM7034940.1"/>
    <property type="molecule type" value="Genomic_DNA"/>
</dbReference>
<dbReference type="Pfam" id="PF04325">
    <property type="entry name" value="DUF465"/>
    <property type="match status" value="1"/>
</dbReference>
<dbReference type="RefSeq" id="WP_205156591.1">
    <property type="nucleotide sequence ID" value="NZ_JAFEUM010000001.1"/>
</dbReference>
<dbReference type="Gene3D" id="6.10.280.50">
    <property type="match status" value="1"/>
</dbReference>
<name>A0ABS2HBG7_9VIBR</name>
<accession>A0ABS2HBG7</accession>
<reference evidence="1 2" key="1">
    <citation type="submission" date="2021-02" db="EMBL/GenBank/DDBJ databases">
        <authorList>
            <person name="Park J.-S."/>
        </authorList>
    </citation>
    <scope>NUCLEOTIDE SEQUENCE [LARGE SCALE GENOMIC DNA]</scope>
    <source>
        <strain evidence="1 2">188UL20-2</strain>
    </source>
</reference>
<comment type="caution">
    <text evidence="1">The sequence shown here is derived from an EMBL/GenBank/DDBJ whole genome shotgun (WGS) entry which is preliminary data.</text>
</comment>